<gene>
    <name evidence="2" type="ORF">BJ970_004547</name>
</gene>
<dbReference type="InterPro" id="IPR011330">
    <property type="entry name" value="Glyco_hydro/deAcase_b/a-brl"/>
</dbReference>
<evidence type="ECO:0000259" key="1">
    <source>
        <dbReference type="PROSITE" id="PS51677"/>
    </source>
</evidence>
<dbReference type="Pfam" id="PF01522">
    <property type="entry name" value="Polysacc_deac_1"/>
    <property type="match status" value="1"/>
</dbReference>
<dbReference type="PANTHER" id="PTHR43123:SF1">
    <property type="entry name" value="POLYSACCHARIDE DEACETYLASE-RELATED"/>
    <property type="match status" value="1"/>
</dbReference>
<dbReference type="EMBL" id="JACHIW010000001">
    <property type="protein sequence ID" value="MBB5157013.1"/>
    <property type="molecule type" value="Genomic_DNA"/>
</dbReference>
<protein>
    <submittedName>
        <fullName evidence="2">Peptidoglycan/xylan/chitin deacetylase (PgdA/CDA1 family)</fullName>
    </submittedName>
</protein>
<dbReference type="PANTHER" id="PTHR43123">
    <property type="entry name" value="POLYSACCHARIDE DEACETYLASE-RELATED"/>
    <property type="match status" value="1"/>
</dbReference>
<name>A0A840QI49_9PSEU</name>
<dbReference type="Proteomes" id="UP000584374">
    <property type="component" value="Unassembled WGS sequence"/>
</dbReference>
<dbReference type="GO" id="GO:0016810">
    <property type="term" value="F:hydrolase activity, acting on carbon-nitrogen (but not peptide) bonds"/>
    <property type="evidence" value="ECO:0007669"/>
    <property type="project" value="InterPro"/>
</dbReference>
<feature type="domain" description="NodB homology" evidence="1">
    <location>
        <begin position="49"/>
        <end position="260"/>
    </location>
</feature>
<dbReference type="SUPFAM" id="SSF88713">
    <property type="entry name" value="Glycoside hydrolase/deacetylase"/>
    <property type="match status" value="1"/>
</dbReference>
<dbReference type="GO" id="GO:0005975">
    <property type="term" value="P:carbohydrate metabolic process"/>
    <property type="evidence" value="ECO:0007669"/>
    <property type="project" value="InterPro"/>
</dbReference>
<dbReference type="InterPro" id="IPR002509">
    <property type="entry name" value="NODB_dom"/>
</dbReference>
<keyword evidence="3" id="KW-1185">Reference proteome</keyword>
<comment type="caution">
    <text evidence="2">The sequence shown here is derived from an EMBL/GenBank/DDBJ whole genome shotgun (WGS) entry which is preliminary data.</text>
</comment>
<dbReference type="AlphaFoldDB" id="A0A840QI49"/>
<dbReference type="CDD" id="cd10916">
    <property type="entry name" value="CE4_PuuE_HpPgdA_like"/>
    <property type="match status" value="1"/>
</dbReference>
<evidence type="ECO:0000313" key="3">
    <source>
        <dbReference type="Proteomes" id="UP000584374"/>
    </source>
</evidence>
<dbReference type="Gene3D" id="3.20.20.370">
    <property type="entry name" value="Glycoside hydrolase/deacetylase"/>
    <property type="match status" value="1"/>
</dbReference>
<accession>A0A840QI49</accession>
<proteinExistence type="predicted"/>
<evidence type="ECO:0000313" key="2">
    <source>
        <dbReference type="EMBL" id="MBB5157013.1"/>
    </source>
</evidence>
<dbReference type="PROSITE" id="PS51677">
    <property type="entry name" value="NODB"/>
    <property type="match status" value="1"/>
</dbReference>
<reference evidence="2 3" key="1">
    <citation type="submission" date="2020-08" db="EMBL/GenBank/DDBJ databases">
        <title>Sequencing the genomes of 1000 actinobacteria strains.</title>
        <authorList>
            <person name="Klenk H.-P."/>
        </authorList>
    </citation>
    <scope>NUCLEOTIDE SEQUENCE [LARGE SCALE GENOMIC DNA]</scope>
    <source>
        <strain evidence="2 3">DSM 45584</strain>
    </source>
</reference>
<organism evidence="2 3">
    <name type="scientific">Saccharopolyspora phatthalungensis</name>
    <dbReference type="NCBI Taxonomy" id="664693"/>
    <lineage>
        <taxon>Bacteria</taxon>
        <taxon>Bacillati</taxon>
        <taxon>Actinomycetota</taxon>
        <taxon>Actinomycetes</taxon>
        <taxon>Pseudonocardiales</taxon>
        <taxon>Pseudonocardiaceae</taxon>
        <taxon>Saccharopolyspora</taxon>
    </lineage>
</organism>
<sequence length="278" mass="30472">MRPVSTAWPDQSSVAVMITVAYEQWSRHHWPVYAPMATSWPLPPGTLDLHSMSWADYGTTTGVWRLLDILAERGIRATWPTNALAVERAPEAVRSICAAGHEIAGHSLAQDVMVSSLDRDAELQNIRRCTAAFEELTGVRPRGWLSPRATASPRTAELLAQCGYVWWSDHNDHDLPQVVNTASGSLVAIMHSDVTDVRAASAGPRGVRDIYCDTFDYLLSTGRPEVLNVTVHAHVSGRPAMAAAFEQILDHIQSAGSAVWIATHAEIASWILEQHKPS</sequence>